<accession>A0A9P5P4J3</accession>
<evidence type="ECO:0000313" key="3">
    <source>
        <dbReference type="Proteomes" id="UP000772434"/>
    </source>
</evidence>
<comment type="caution">
    <text evidence="2">The sequence shown here is derived from an EMBL/GenBank/DDBJ whole genome shotgun (WGS) entry which is preliminary data.</text>
</comment>
<feature type="region of interest" description="Disordered" evidence="1">
    <location>
        <begin position="255"/>
        <end position="285"/>
    </location>
</feature>
<reference evidence="2" key="1">
    <citation type="submission" date="2020-11" db="EMBL/GenBank/DDBJ databases">
        <authorList>
            <consortium name="DOE Joint Genome Institute"/>
            <person name="Ahrendt S."/>
            <person name="Riley R."/>
            <person name="Andreopoulos W."/>
            <person name="Labutti K."/>
            <person name="Pangilinan J."/>
            <person name="Ruiz-Duenas F.J."/>
            <person name="Barrasa J.M."/>
            <person name="Sanchez-Garcia M."/>
            <person name="Camarero S."/>
            <person name="Miyauchi S."/>
            <person name="Serrano A."/>
            <person name="Linde D."/>
            <person name="Babiker R."/>
            <person name="Drula E."/>
            <person name="Ayuso-Fernandez I."/>
            <person name="Pacheco R."/>
            <person name="Padilla G."/>
            <person name="Ferreira P."/>
            <person name="Barriuso J."/>
            <person name="Kellner H."/>
            <person name="Castanera R."/>
            <person name="Alfaro M."/>
            <person name="Ramirez L."/>
            <person name="Pisabarro A.G."/>
            <person name="Kuo A."/>
            <person name="Tritt A."/>
            <person name="Lipzen A."/>
            <person name="He G."/>
            <person name="Yan M."/>
            <person name="Ng V."/>
            <person name="Cullen D."/>
            <person name="Martin F."/>
            <person name="Rosso M.-N."/>
            <person name="Henrissat B."/>
            <person name="Hibbett D."/>
            <person name="Martinez A.T."/>
            <person name="Grigoriev I.V."/>
        </authorList>
    </citation>
    <scope>NUCLEOTIDE SEQUENCE</scope>
    <source>
        <strain evidence="2">AH 40177</strain>
    </source>
</reference>
<feature type="compositionally biased region" description="Acidic residues" evidence="1">
    <location>
        <begin position="140"/>
        <end position="157"/>
    </location>
</feature>
<dbReference type="EMBL" id="JADNRY010001154">
    <property type="protein sequence ID" value="KAF9020346.1"/>
    <property type="molecule type" value="Genomic_DNA"/>
</dbReference>
<feature type="compositionally biased region" description="Polar residues" evidence="1">
    <location>
        <begin position="255"/>
        <end position="283"/>
    </location>
</feature>
<evidence type="ECO:0000313" key="2">
    <source>
        <dbReference type="EMBL" id="KAF9020346.1"/>
    </source>
</evidence>
<dbReference type="AlphaFoldDB" id="A0A9P5P4J3"/>
<protein>
    <submittedName>
        <fullName evidence="2">Uncharacterized protein</fullName>
    </submittedName>
</protein>
<dbReference type="Proteomes" id="UP000772434">
    <property type="component" value="Unassembled WGS sequence"/>
</dbReference>
<evidence type="ECO:0000256" key="1">
    <source>
        <dbReference type="SAM" id="MobiDB-lite"/>
    </source>
</evidence>
<sequence length="428" mass="47850">MSGTPAGTPAPDVPTSLTGTCSVQMQTYAMKATGKRQKSTKMTKDQVKTKSIPFTFLQIANNYMELMTHILVKYGLDSKFKVTTRRVFQMKIQIPGEKKNQARDVDNEDEYLEVVEDIINSQTNMQHVQQHAKKIKADDNNDSDDEEEEDAEAENETNENGVTKTQAQLLKFRELLEGKYGNTKDSAFTIIDKSTGLPMDAVPGVTLDDPLFMPRKPLPILTTPHHQYPSNSESPTSEGTTMLGHLATVFSSLSDLTNRRSQSPSRTAPSSATITSPAKNSPTKLPRFLEYAEKELGIEGAMLHRHTMEKARYGPDILSHVADEKLVALGVPEGDVIRLKQAAPVWWKGADAKRKRNTLSDEGMRKKHIRFEKRFKDGGGGTMWGTGLRRVGDDDDLPEDYDWFYFSSDVDALVPVPANYLPVFEDNF</sequence>
<name>A0A9P5P4J3_9AGAR</name>
<gene>
    <name evidence="2" type="ORF">BDP27DRAFT_1377945</name>
</gene>
<organism evidence="2 3">
    <name type="scientific">Rhodocollybia butyracea</name>
    <dbReference type="NCBI Taxonomy" id="206335"/>
    <lineage>
        <taxon>Eukaryota</taxon>
        <taxon>Fungi</taxon>
        <taxon>Dikarya</taxon>
        <taxon>Basidiomycota</taxon>
        <taxon>Agaricomycotina</taxon>
        <taxon>Agaricomycetes</taxon>
        <taxon>Agaricomycetidae</taxon>
        <taxon>Agaricales</taxon>
        <taxon>Marasmiineae</taxon>
        <taxon>Omphalotaceae</taxon>
        <taxon>Rhodocollybia</taxon>
    </lineage>
</organism>
<dbReference type="OrthoDB" id="3259884at2759"/>
<feature type="region of interest" description="Disordered" evidence="1">
    <location>
        <begin position="124"/>
        <end position="165"/>
    </location>
</feature>
<proteinExistence type="predicted"/>
<keyword evidence="3" id="KW-1185">Reference proteome</keyword>